<evidence type="ECO:0000313" key="5">
    <source>
        <dbReference type="Proteomes" id="UP001155483"/>
    </source>
</evidence>
<evidence type="ECO:0000256" key="2">
    <source>
        <dbReference type="PROSITE-ProRule" id="PRU00703"/>
    </source>
</evidence>
<proteinExistence type="predicted"/>
<accession>A0A9X2XUB5</accession>
<dbReference type="Proteomes" id="UP001155483">
    <property type="component" value="Unassembled WGS sequence"/>
</dbReference>
<dbReference type="InterPro" id="IPR000644">
    <property type="entry name" value="CBS_dom"/>
</dbReference>
<feature type="domain" description="CBS" evidence="3">
    <location>
        <begin position="11"/>
        <end position="67"/>
    </location>
</feature>
<evidence type="ECO:0000313" key="4">
    <source>
        <dbReference type="EMBL" id="MCU7547818.1"/>
    </source>
</evidence>
<dbReference type="AlphaFoldDB" id="A0A9X2XUB5"/>
<evidence type="ECO:0000256" key="1">
    <source>
        <dbReference type="ARBA" id="ARBA00023122"/>
    </source>
</evidence>
<organism evidence="4 5">
    <name type="scientific">Paraflavisolibacter caeni</name>
    <dbReference type="NCBI Taxonomy" id="2982496"/>
    <lineage>
        <taxon>Bacteria</taxon>
        <taxon>Pseudomonadati</taxon>
        <taxon>Bacteroidota</taxon>
        <taxon>Chitinophagia</taxon>
        <taxon>Chitinophagales</taxon>
        <taxon>Chitinophagaceae</taxon>
        <taxon>Paraflavisolibacter</taxon>
    </lineage>
</organism>
<feature type="domain" description="CBS" evidence="3">
    <location>
        <begin position="76"/>
        <end position="134"/>
    </location>
</feature>
<gene>
    <name evidence="4" type="ORF">OCK74_01770</name>
</gene>
<dbReference type="PANTHER" id="PTHR43080:SF2">
    <property type="entry name" value="CBS DOMAIN-CONTAINING PROTEIN"/>
    <property type="match status" value="1"/>
</dbReference>
<reference evidence="4" key="2">
    <citation type="submission" date="2023-04" db="EMBL/GenBank/DDBJ databases">
        <title>Paracnuella aquatica gen. nov., sp. nov., a member of the family Chitinophagaceae isolated from a hot spring.</title>
        <authorList>
            <person name="Wang C."/>
        </authorList>
    </citation>
    <scope>NUCLEOTIDE SEQUENCE</scope>
    <source>
        <strain evidence="4">LB-8</strain>
    </source>
</reference>
<dbReference type="InterPro" id="IPR046342">
    <property type="entry name" value="CBS_dom_sf"/>
</dbReference>
<dbReference type="Gene3D" id="3.10.580.10">
    <property type="entry name" value="CBS-domain"/>
    <property type="match status" value="1"/>
</dbReference>
<dbReference type="SMART" id="SM00116">
    <property type="entry name" value="CBS"/>
    <property type="match status" value="2"/>
</dbReference>
<dbReference type="Pfam" id="PF00571">
    <property type="entry name" value="CBS"/>
    <property type="match status" value="2"/>
</dbReference>
<dbReference type="PANTHER" id="PTHR43080">
    <property type="entry name" value="CBS DOMAIN-CONTAINING PROTEIN CBSX3, MITOCHONDRIAL"/>
    <property type="match status" value="1"/>
</dbReference>
<dbReference type="SUPFAM" id="SSF54631">
    <property type="entry name" value="CBS-domain pair"/>
    <property type="match status" value="1"/>
</dbReference>
<protein>
    <submittedName>
        <fullName evidence="4">CBS domain-containing protein</fullName>
    </submittedName>
</protein>
<evidence type="ECO:0000259" key="3">
    <source>
        <dbReference type="PROSITE" id="PS51371"/>
    </source>
</evidence>
<name>A0A9X2XUB5_9BACT</name>
<dbReference type="RefSeq" id="WP_279295263.1">
    <property type="nucleotide sequence ID" value="NZ_JAOTIF010000001.1"/>
</dbReference>
<dbReference type="EMBL" id="JAOTIF010000001">
    <property type="protein sequence ID" value="MCU7547818.1"/>
    <property type="molecule type" value="Genomic_DNA"/>
</dbReference>
<reference evidence="4" key="1">
    <citation type="submission" date="2022-09" db="EMBL/GenBank/DDBJ databases">
        <authorList>
            <person name="Yuan C."/>
            <person name="Ke Z."/>
        </authorList>
    </citation>
    <scope>NUCLEOTIDE SEQUENCE</scope>
    <source>
        <strain evidence="4">LB-8</strain>
    </source>
</reference>
<sequence length="153" mass="17644">MRTVKNVLETKSKRFNTVSPETLVIDALSQLSSLNISYLIVMQGDQFKGIFTERDYSRNVILRGRTSSTTPVQEVMSTDYPIVDITDTIAYCMRLVNMHKTRYLLTFDDNHKFAGIITIHDLLRQAILDTEDKLDNNLAVQLINQEEARHFVF</sequence>
<dbReference type="PROSITE" id="PS51371">
    <property type="entry name" value="CBS"/>
    <property type="match status" value="2"/>
</dbReference>
<dbReference type="InterPro" id="IPR051257">
    <property type="entry name" value="Diverse_CBS-Domain"/>
</dbReference>
<keyword evidence="5" id="KW-1185">Reference proteome</keyword>
<comment type="caution">
    <text evidence="4">The sequence shown here is derived from an EMBL/GenBank/DDBJ whole genome shotgun (WGS) entry which is preliminary data.</text>
</comment>
<keyword evidence="1 2" id="KW-0129">CBS domain</keyword>